<evidence type="ECO:0000259" key="4">
    <source>
        <dbReference type="SMART" id="SM00889"/>
    </source>
</evidence>
<evidence type="ECO:0000256" key="1">
    <source>
        <dbReference type="ARBA" id="ARBA00022741"/>
    </source>
</evidence>
<dbReference type="PANTHER" id="PTHR43261">
    <property type="entry name" value="TRANSLATION ELONGATION FACTOR G-RELATED"/>
    <property type="match status" value="1"/>
</dbReference>
<gene>
    <name evidence="5" type="ORF">CY0110_05547</name>
</gene>
<evidence type="ECO:0000313" key="5">
    <source>
        <dbReference type="EMBL" id="EAZ91409.1"/>
    </source>
</evidence>
<dbReference type="InterPro" id="IPR000640">
    <property type="entry name" value="EFG_V-like"/>
</dbReference>
<evidence type="ECO:0000259" key="3">
    <source>
        <dbReference type="SMART" id="SM00838"/>
    </source>
</evidence>
<keyword evidence="1" id="KW-0547">Nucleotide-binding</keyword>
<dbReference type="InterPro" id="IPR041095">
    <property type="entry name" value="EFG_II"/>
</dbReference>
<dbReference type="EMBL" id="AAXW01000014">
    <property type="protein sequence ID" value="EAZ91409.1"/>
    <property type="molecule type" value="Genomic_DNA"/>
</dbReference>
<proteinExistence type="predicted"/>
<name>A3IQ69_9CHRO</name>
<dbReference type="Gene3D" id="3.30.70.870">
    <property type="entry name" value="Elongation Factor G (Translational Gtpase), domain 3"/>
    <property type="match status" value="1"/>
</dbReference>
<accession>A3IQ69</accession>
<dbReference type="Pfam" id="PF03764">
    <property type="entry name" value="EFG_IV"/>
    <property type="match status" value="1"/>
</dbReference>
<dbReference type="GO" id="GO:0003746">
    <property type="term" value="F:translation elongation factor activity"/>
    <property type="evidence" value="ECO:0007669"/>
    <property type="project" value="UniProtKB-KW"/>
</dbReference>
<dbReference type="FunFam" id="3.30.70.240:FF:000001">
    <property type="entry name" value="Elongation factor G"/>
    <property type="match status" value="1"/>
</dbReference>
<dbReference type="Pfam" id="PF00679">
    <property type="entry name" value="EFG_C"/>
    <property type="match status" value="1"/>
</dbReference>
<keyword evidence="2" id="KW-0342">GTP-binding</keyword>
<dbReference type="CDD" id="cd16262">
    <property type="entry name" value="EFG_III"/>
    <property type="match status" value="1"/>
</dbReference>
<dbReference type="InterPro" id="IPR014721">
    <property type="entry name" value="Ribsml_uS5_D2-typ_fold_subgr"/>
</dbReference>
<dbReference type="FunFam" id="3.30.70.870:FF:000016">
    <property type="entry name" value="Translation elongation factor G"/>
    <property type="match status" value="1"/>
</dbReference>
<dbReference type="eggNOG" id="COG0480">
    <property type="taxonomic scope" value="Bacteria"/>
</dbReference>
<dbReference type="InterPro" id="IPR035647">
    <property type="entry name" value="EFG_III/V"/>
</dbReference>
<dbReference type="Gene3D" id="3.30.230.10">
    <property type="match status" value="1"/>
</dbReference>
<feature type="domain" description="Translation elongation factor EFG/EF2" evidence="4">
    <location>
        <begin position="138"/>
        <end position="255"/>
    </location>
</feature>
<dbReference type="GO" id="GO:0032790">
    <property type="term" value="P:ribosome disassembly"/>
    <property type="evidence" value="ECO:0007669"/>
    <property type="project" value="TreeGrafter"/>
</dbReference>
<dbReference type="InterPro" id="IPR005517">
    <property type="entry name" value="Transl_elong_EFG/EF2_IV"/>
</dbReference>
<evidence type="ECO:0000313" key="6">
    <source>
        <dbReference type="Proteomes" id="UP000003781"/>
    </source>
</evidence>
<dbReference type="InterPro" id="IPR047872">
    <property type="entry name" value="EFG_IV"/>
</dbReference>
<dbReference type="SMART" id="SM00838">
    <property type="entry name" value="EFG_C"/>
    <property type="match status" value="1"/>
</dbReference>
<dbReference type="InterPro" id="IPR020568">
    <property type="entry name" value="Ribosomal_Su5_D2-typ_SF"/>
</dbReference>
<keyword evidence="5" id="KW-0648">Protein biosynthesis</keyword>
<dbReference type="PANTHER" id="PTHR43261:SF7">
    <property type="entry name" value="ELONGATION FACTOR G-LIKE PROTEIN"/>
    <property type="match status" value="1"/>
</dbReference>
<dbReference type="Pfam" id="PF14492">
    <property type="entry name" value="EFG_III"/>
    <property type="match status" value="1"/>
</dbReference>
<organism evidence="5 6">
    <name type="scientific">Crocosphaera chwakensis CCY0110</name>
    <dbReference type="NCBI Taxonomy" id="391612"/>
    <lineage>
        <taxon>Bacteria</taxon>
        <taxon>Bacillati</taxon>
        <taxon>Cyanobacteriota</taxon>
        <taxon>Cyanophyceae</taxon>
        <taxon>Oscillatoriophycideae</taxon>
        <taxon>Chroococcales</taxon>
        <taxon>Aphanothecaceae</taxon>
        <taxon>Crocosphaera</taxon>
        <taxon>Crocosphaera chwakensis</taxon>
    </lineage>
</organism>
<evidence type="ECO:0000256" key="2">
    <source>
        <dbReference type="ARBA" id="ARBA00023134"/>
    </source>
</evidence>
<dbReference type="InterPro" id="IPR009022">
    <property type="entry name" value="EFG_III"/>
</dbReference>
<keyword evidence="6" id="KW-1185">Reference proteome</keyword>
<dbReference type="GO" id="GO:0005525">
    <property type="term" value="F:GTP binding"/>
    <property type="evidence" value="ECO:0007669"/>
    <property type="project" value="UniProtKB-KW"/>
</dbReference>
<dbReference type="SUPFAM" id="SSF54211">
    <property type="entry name" value="Ribosomal protein S5 domain 2-like"/>
    <property type="match status" value="1"/>
</dbReference>
<keyword evidence="5" id="KW-0251">Elongation factor</keyword>
<dbReference type="Gene3D" id="3.30.70.240">
    <property type="match status" value="1"/>
</dbReference>
<dbReference type="CDD" id="cd03713">
    <property type="entry name" value="EFG_mtEFG_C"/>
    <property type="match status" value="1"/>
</dbReference>
<feature type="domain" description="Elongation factor EFG" evidence="3">
    <location>
        <begin position="257"/>
        <end position="347"/>
    </location>
</feature>
<dbReference type="Proteomes" id="UP000003781">
    <property type="component" value="Unassembled WGS sequence"/>
</dbReference>
<dbReference type="CDD" id="cd01434">
    <property type="entry name" value="EFG_mtEFG1_IV"/>
    <property type="match status" value="1"/>
</dbReference>
<dbReference type="InterPro" id="IPR035649">
    <property type="entry name" value="EFG_V"/>
</dbReference>
<dbReference type="AlphaFoldDB" id="A3IQ69"/>
<comment type="caution">
    <text evidence="5">The sequence shown here is derived from an EMBL/GenBank/DDBJ whole genome shotgun (WGS) entry which is preliminary data.</text>
</comment>
<dbReference type="SUPFAM" id="SSF54980">
    <property type="entry name" value="EF-G C-terminal domain-like"/>
    <property type="match status" value="2"/>
</dbReference>
<dbReference type="Gene3D" id="2.40.30.10">
    <property type="entry name" value="Translation factors"/>
    <property type="match status" value="1"/>
</dbReference>
<dbReference type="NCBIfam" id="NF009379">
    <property type="entry name" value="PRK12740.1-3"/>
    <property type="match status" value="1"/>
</dbReference>
<sequence>MLLNGVRAGGVYRLMGEKQISIPSQTASLGEIVAIARLEGIKTGDTLSSKEKPSELLPKADTLEPVYALAVTPEKRKDEVKLSSAFAKLIEEDPSLHWEQHGDTKEVILWGQGEIHLQVALDRLRRKYNLPMTTHLPQVPYKETIRNANKVHGRYKHQTGGHGAFGDVHLDIKPLPRGEGFHFHQTIVGGVVPKQYIPGVEMGVKEYLDHGPLGFPVVDVDVTLTDGSYHSVDSSEQAFKQAARIAMSEGMPSCHPVLLEPILSVKVSVPAECTAKVLQLVSGRRGQILGYESLTQWKGWDQVTAYLPQAEMHNFIIELRSLTMGVGTFTWTYDHLQEVPDKVTNRVLTNNGNGKN</sequence>
<protein>
    <submittedName>
        <fullName evidence="5">Translation elongation factor EF-G</fullName>
    </submittedName>
</protein>
<dbReference type="SMART" id="SM00889">
    <property type="entry name" value="EFG_IV"/>
    <property type="match status" value="1"/>
</dbReference>
<reference evidence="5 6" key="1">
    <citation type="submission" date="2007-03" db="EMBL/GenBank/DDBJ databases">
        <authorList>
            <person name="Stal L."/>
            <person name="Ferriera S."/>
            <person name="Johnson J."/>
            <person name="Kravitz S."/>
            <person name="Beeson K."/>
            <person name="Sutton G."/>
            <person name="Rogers Y.-H."/>
            <person name="Friedman R."/>
            <person name="Frazier M."/>
            <person name="Venter J.C."/>
        </authorList>
    </citation>
    <scope>NUCLEOTIDE SEQUENCE [LARGE SCALE GENOMIC DNA]</scope>
    <source>
        <strain evidence="5 6">CCY0110</strain>
    </source>
</reference>